<dbReference type="Proteomes" id="UP000663866">
    <property type="component" value="Unassembled WGS sequence"/>
</dbReference>
<name>A0A820Q6U1_9BILA</name>
<evidence type="ECO:0000313" key="3">
    <source>
        <dbReference type="Proteomes" id="UP000663866"/>
    </source>
</evidence>
<accession>A0A820Q6U1</accession>
<evidence type="ECO:0000313" key="2">
    <source>
        <dbReference type="EMBL" id="CAF4418112.1"/>
    </source>
</evidence>
<gene>
    <name evidence="2" type="ORF">OVN521_LOCUS35914</name>
</gene>
<proteinExistence type="predicted"/>
<dbReference type="AlphaFoldDB" id="A0A820Q6U1"/>
<dbReference type="EMBL" id="CAJOBG010042355">
    <property type="protein sequence ID" value="CAF4418112.1"/>
    <property type="molecule type" value="Genomic_DNA"/>
</dbReference>
<feature type="region of interest" description="Disordered" evidence="1">
    <location>
        <begin position="1"/>
        <end position="21"/>
    </location>
</feature>
<evidence type="ECO:0000256" key="1">
    <source>
        <dbReference type="SAM" id="MobiDB-lite"/>
    </source>
</evidence>
<comment type="caution">
    <text evidence="2">The sequence shown here is derived from an EMBL/GenBank/DDBJ whole genome shotgun (WGS) entry which is preliminary data.</text>
</comment>
<protein>
    <submittedName>
        <fullName evidence="2">Uncharacterized protein</fullName>
    </submittedName>
</protein>
<feature type="non-terminal residue" evidence="2">
    <location>
        <position position="1"/>
    </location>
</feature>
<organism evidence="2 3">
    <name type="scientific">Rotaria magnacalcarata</name>
    <dbReference type="NCBI Taxonomy" id="392030"/>
    <lineage>
        <taxon>Eukaryota</taxon>
        <taxon>Metazoa</taxon>
        <taxon>Spiralia</taxon>
        <taxon>Gnathifera</taxon>
        <taxon>Rotifera</taxon>
        <taxon>Eurotatoria</taxon>
        <taxon>Bdelloidea</taxon>
        <taxon>Philodinida</taxon>
        <taxon>Philodinidae</taxon>
        <taxon>Rotaria</taxon>
    </lineage>
</organism>
<keyword evidence="3" id="KW-1185">Reference proteome</keyword>
<reference evidence="2" key="1">
    <citation type="submission" date="2021-02" db="EMBL/GenBank/DDBJ databases">
        <authorList>
            <person name="Nowell W R."/>
        </authorList>
    </citation>
    <scope>NUCLEOTIDE SEQUENCE</scope>
</reference>
<sequence>ELETTTTPSETEDQQIQHSDEKCEVPQMKNNTLTLLSAAASDGFDSLNTVINEKTESSEPCWDGYQNPLFYRFNSQDMDSIETTLKWEDQFLEMDQPNYSSSDDDNYFNNENFKYILRVK</sequence>